<sequence>MTSWTPGWGAYPPLLLDFWTERHLCAFTSVREDGAPHVVPVGVALDHEQQCAWVITDGGSRKVRTIAAGAGTGVAVAACQVDGRRWSTLEGHAVIRTEPEAVRRAEEVYAGRYRVPRPNPDRVAVRIEVDRFLVSSTLVP</sequence>
<dbReference type="Proteomes" id="UP001327225">
    <property type="component" value="Chromosome"/>
</dbReference>
<dbReference type="InterPro" id="IPR011576">
    <property type="entry name" value="Pyridox_Oxase_N"/>
</dbReference>
<dbReference type="InterPro" id="IPR012349">
    <property type="entry name" value="Split_barrel_FMN-bd"/>
</dbReference>
<keyword evidence="1" id="KW-0560">Oxidoreductase</keyword>
<dbReference type="PANTHER" id="PTHR35176:SF1">
    <property type="entry name" value="F420H(2)-DEPENDENT BILIVERDIN REDUCTASE"/>
    <property type="match status" value="1"/>
</dbReference>
<evidence type="ECO:0000259" key="2">
    <source>
        <dbReference type="Pfam" id="PF01243"/>
    </source>
</evidence>
<keyword evidence="4" id="KW-1185">Reference proteome</keyword>
<dbReference type="InterPro" id="IPR052019">
    <property type="entry name" value="F420H2_bilvrd_red/Heme_oxyg"/>
</dbReference>
<feature type="domain" description="Pyridoxamine 5'-phosphate oxidase N-terminal" evidence="2">
    <location>
        <begin position="16"/>
        <end position="132"/>
    </location>
</feature>
<organism evidence="3 4">
    <name type="scientific">Nocardioides bizhenqiangii</name>
    <dbReference type="NCBI Taxonomy" id="3095076"/>
    <lineage>
        <taxon>Bacteria</taxon>
        <taxon>Bacillati</taxon>
        <taxon>Actinomycetota</taxon>
        <taxon>Actinomycetes</taxon>
        <taxon>Propionibacteriales</taxon>
        <taxon>Nocardioidaceae</taxon>
        <taxon>Nocardioides</taxon>
    </lineage>
</organism>
<dbReference type="SUPFAM" id="SSF50475">
    <property type="entry name" value="FMN-binding split barrel"/>
    <property type="match status" value="1"/>
</dbReference>
<evidence type="ECO:0000313" key="4">
    <source>
        <dbReference type="Proteomes" id="UP001327225"/>
    </source>
</evidence>
<name>A0ABZ0ZQU8_9ACTN</name>
<dbReference type="Pfam" id="PF01243">
    <property type="entry name" value="PNPOx_N"/>
    <property type="match status" value="1"/>
</dbReference>
<reference evidence="4" key="1">
    <citation type="submission" date="2023-12" db="EMBL/GenBank/DDBJ databases">
        <title>Novel species in genus Nocardioides.</title>
        <authorList>
            <person name="Zhou H."/>
        </authorList>
    </citation>
    <scope>NUCLEOTIDE SEQUENCE [LARGE SCALE GENOMIC DNA]</scope>
    <source>
        <strain evidence="4">HM61</strain>
    </source>
</reference>
<dbReference type="RefSeq" id="WP_322454130.1">
    <property type="nucleotide sequence ID" value="NZ_CP141059.1"/>
</dbReference>
<evidence type="ECO:0000256" key="1">
    <source>
        <dbReference type="ARBA" id="ARBA00023002"/>
    </source>
</evidence>
<gene>
    <name evidence="3" type="ORF">SHK19_00565</name>
</gene>
<proteinExistence type="predicted"/>
<dbReference type="Gene3D" id="2.30.110.10">
    <property type="entry name" value="Electron Transport, Fmn-binding Protein, Chain A"/>
    <property type="match status" value="1"/>
</dbReference>
<protein>
    <submittedName>
        <fullName evidence="3">Pyridoxamine 5'-phosphate oxidase family protein</fullName>
    </submittedName>
</protein>
<evidence type="ECO:0000313" key="3">
    <source>
        <dbReference type="EMBL" id="WQQ26739.1"/>
    </source>
</evidence>
<dbReference type="EMBL" id="CP141059">
    <property type="protein sequence ID" value="WQQ26739.1"/>
    <property type="molecule type" value="Genomic_DNA"/>
</dbReference>
<dbReference type="PANTHER" id="PTHR35176">
    <property type="entry name" value="HEME OXYGENASE HI_0854-RELATED"/>
    <property type="match status" value="1"/>
</dbReference>
<accession>A0ABZ0ZQU8</accession>